<protein>
    <recommendedName>
        <fullName evidence="6">Fe2OG dioxygenase domain-containing protein</fullName>
    </recommendedName>
</protein>
<evidence type="ECO:0000256" key="3">
    <source>
        <dbReference type="ARBA" id="ARBA00023002"/>
    </source>
</evidence>
<dbReference type="Proteomes" id="UP001521222">
    <property type="component" value="Unassembled WGS sequence"/>
</dbReference>
<dbReference type="InterPro" id="IPR027443">
    <property type="entry name" value="IPNS-like_sf"/>
</dbReference>
<evidence type="ECO:0000313" key="8">
    <source>
        <dbReference type="Proteomes" id="UP001521222"/>
    </source>
</evidence>
<dbReference type="InterPro" id="IPR044861">
    <property type="entry name" value="IPNS-like_FE2OG_OXY"/>
</dbReference>
<dbReference type="PANTHER" id="PTHR10209">
    <property type="entry name" value="OXIDOREDUCTASE, 2OG-FE II OXYGENASE FAMILY PROTEIN"/>
    <property type="match status" value="1"/>
</dbReference>
<dbReference type="InterPro" id="IPR026992">
    <property type="entry name" value="DIOX_N"/>
</dbReference>
<evidence type="ECO:0000259" key="6">
    <source>
        <dbReference type="PROSITE" id="PS51471"/>
    </source>
</evidence>
<dbReference type="SUPFAM" id="SSF51197">
    <property type="entry name" value="Clavaminate synthase-like"/>
    <property type="match status" value="1"/>
</dbReference>
<evidence type="ECO:0000313" key="7">
    <source>
        <dbReference type="EMBL" id="KAL1594676.1"/>
    </source>
</evidence>
<dbReference type="Gene3D" id="2.60.120.330">
    <property type="entry name" value="B-lactam Antibiotic, Isopenicillin N Synthase, Chain"/>
    <property type="match status" value="1"/>
</dbReference>
<evidence type="ECO:0000256" key="2">
    <source>
        <dbReference type="ARBA" id="ARBA00022723"/>
    </source>
</evidence>
<name>A0ABR3QRA6_9PLEO</name>
<proteinExistence type="inferred from homology"/>
<gene>
    <name evidence="7" type="ORF">SLS59_008726</name>
</gene>
<comment type="caution">
    <text evidence="7">The sequence shown here is derived from an EMBL/GenBank/DDBJ whole genome shotgun (WGS) entry which is preliminary data.</text>
</comment>
<evidence type="ECO:0000256" key="4">
    <source>
        <dbReference type="ARBA" id="ARBA00023004"/>
    </source>
</evidence>
<organism evidence="7 8">
    <name type="scientific">Nothophoma quercina</name>
    <dbReference type="NCBI Taxonomy" id="749835"/>
    <lineage>
        <taxon>Eukaryota</taxon>
        <taxon>Fungi</taxon>
        <taxon>Dikarya</taxon>
        <taxon>Ascomycota</taxon>
        <taxon>Pezizomycotina</taxon>
        <taxon>Dothideomycetes</taxon>
        <taxon>Pleosporomycetidae</taxon>
        <taxon>Pleosporales</taxon>
        <taxon>Pleosporineae</taxon>
        <taxon>Didymellaceae</taxon>
        <taxon>Nothophoma</taxon>
    </lineage>
</organism>
<sequence length="368" mass="41514">MAPTKYVDRPVPTISLKDFDHRIGDITRELVDAAENVGFFCIVDHGISREAVDRIFDQSARFFGQDDNIKAQVPFSPQHNAGWEKNSQVRPSTGVADRKESYQMQFGEGMDGRWLADATLPNFRQEALDFMQQAQNVSEKLMICFARGLGFEDDYFVKAHDVRRPESQTVCRLLHYFETPRLPNPTGEVYHRAGAHADWDLLTLLFQKAGQSGLEICPGREVSTSFGYGDAWTKVEPDADKNAIGECCIQDAGCCSLTLLTVCNVGDLLMSWSDDRFKSTFHRVKAPCEPDDYYGERYSIAFFNQPCRDARIQGRLKKYPLVSGEEFTRNAMSRNFKSLQEKLRTEDEAKQTLRNAGLTAAPTLSATA</sequence>
<dbReference type="InterPro" id="IPR005123">
    <property type="entry name" value="Oxoglu/Fe-dep_dioxygenase_dom"/>
</dbReference>
<reference evidence="7 8" key="1">
    <citation type="submission" date="2024-02" db="EMBL/GenBank/DDBJ databases">
        <title>De novo assembly and annotation of 12 fungi associated with fruit tree decline syndrome in Ontario, Canada.</title>
        <authorList>
            <person name="Sulman M."/>
            <person name="Ellouze W."/>
            <person name="Ilyukhin E."/>
        </authorList>
    </citation>
    <scope>NUCLEOTIDE SEQUENCE [LARGE SCALE GENOMIC DNA]</scope>
    <source>
        <strain evidence="7 8">M97-236</strain>
    </source>
</reference>
<evidence type="ECO:0000256" key="1">
    <source>
        <dbReference type="ARBA" id="ARBA00008056"/>
    </source>
</evidence>
<keyword evidence="3 5" id="KW-0560">Oxidoreductase</keyword>
<dbReference type="PANTHER" id="PTHR10209:SF886">
    <property type="entry name" value="UPF0676 PROTEIN C1494.01"/>
    <property type="match status" value="1"/>
</dbReference>
<accession>A0ABR3QRA6</accession>
<feature type="domain" description="Fe2OG dioxygenase" evidence="6">
    <location>
        <begin position="167"/>
        <end position="306"/>
    </location>
</feature>
<dbReference type="Pfam" id="PF14226">
    <property type="entry name" value="DIOX_N"/>
    <property type="match status" value="1"/>
</dbReference>
<keyword evidence="2 5" id="KW-0479">Metal-binding</keyword>
<dbReference type="EMBL" id="JAKIXB020000035">
    <property type="protein sequence ID" value="KAL1594676.1"/>
    <property type="molecule type" value="Genomic_DNA"/>
</dbReference>
<keyword evidence="4 5" id="KW-0408">Iron</keyword>
<comment type="similarity">
    <text evidence="1 5">Belongs to the iron/ascorbate-dependent oxidoreductase family.</text>
</comment>
<dbReference type="Pfam" id="PF03171">
    <property type="entry name" value="2OG-FeII_Oxy"/>
    <property type="match status" value="1"/>
</dbReference>
<evidence type="ECO:0000256" key="5">
    <source>
        <dbReference type="RuleBase" id="RU003682"/>
    </source>
</evidence>
<keyword evidence="8" id="KW-1185">Reference proteome</keyword>
<dbReference type="PROSITE" id="PS51471">
    <property type="entry name" value="FE2OG_OXY"/>
    <property type="match status" value="1"/>
</dbReference>